<sequence>MAEFTAAYSVIFIIIGFIIVAVVCLRYVSRQSKKMMNEDNERRRQRGLLRANQQESDPEQGSCQSGPPSYHQATNSVITLPPPAYTDHRRDPQATHLM</sequence>
<keyword evidence="2" id="KW-0472">Membrane</keyword>
<keyword evidence="4" id="KW-1185">Reference proteome</keyword>
<reference evidence="3" key="2">
    <citation type="submission" date="2023-02" db="EMBL/GenBank/DDBJ databases">
        <authorList>
            <consortium name="DOE Joint Genome Institute"/>
            <person name="Mondo S.J."/>
            <person name="Chang Y."/>
            <person name="Wang Y."/>
            <person name="Ahrendt S."/>
            <person name="Andreopoulos W."/>
            <person name="Barry K."/>
            <person name="Beard J."/>
            <person name="Benny G.L."/>
            <person name="Blankenship S."/>
            <person name="Bonito G."/>
            <person name="Cuomo C."/>
            <person name="Desiro A."/>
            <person name="Gervers K.A."/>
            <person name="Hundley H."/>
            <person name="Kuo A."/>
            <person name="LaButti K."/>
            <person name="Lang B.F."/>
            <person name="Lipzen A."/>
            <person name="O'Donnell K."/>
            <person name="Pangilinan J."/>
            <person name="Reynolds N."/>
            <person name="Sandor L."/>
            <person name="Smith M.W."/>
            <person name="Tsang A."/>
            <person name="Grigoriev I.V."/>
            <person name="Stajich J.E."/>
            <person name="Spatafora J.W."/>
        </authorList>
    </citation>
    <scope>NUCLEOTIDE SEQUENCE</scope>
    <source>
        <strain evidence="3">RSA 2281</strain>
    </source>
</reference>
<dbReference type="Proteomes" id="UP001209540">
    <property type="component" value="Unassembled WGS sequence"/>
</dbReference>
<evidence type="ECO:0000313" key="4">
    <source>
        <dbReference type="Proteomes" id="UP001209540"/>
    </source>
</evidence>
<evidence type="ECO:0000256" key="2">
    <source>
        <dbReference type="SAM" id="Phobius"/>
    </source>
</evidence>
<evidence type="ECO:0000256" key="1">
    <source>
        <dbReference type="SAM" id="MobiDB-lite"/>
    </source>
</evidence>
<gene>
    <name evidence="3" type="ORF">BDA99DRAFT_558886</name>
</gene>
<protein>
    <submittedName>
        <fullName evidence="3">Uncharacterized protein</fullName>
    </submittedName>
</protein>
<keyword evidence="2" id="KW-1133">Transmembrane helix</keyword>
<comment type="caution">
    <text evidence="3">The sequence shown here is derived from an EMBL/GenBank/DDBJ whole genome shotgun (WGS) entry which is preliminary data.</text>
</comment>
<feature type="transmembrane region" description="Helical" evidence="2">
    <location>
        <begin position="6"/>
        <end position="28"/>
    </location>
</feature>
<feature type="compositionally biased region" description="Polar residues" evidence="1">
    <location>
        <begin position="51"/>
        <end position="78"/>
    </location>
</feature>
<keyword evidence="2" id="KW-0812">Transmembrane</keyword>
<evidence type="ECO:0000313" key="3">
    <source>
        <dbReference type="EMBL" id="KAI9266850.1"/>
    </source>
</evidence>
<proteinExistence type="predicted"/>
<feature type="compositionally biased region" description="Basic and acidic residues" evidence="1">
    <location>
        <begin position="86"/>
        <end position="98"/>
    </location>
</feature>
<organism evidence="3 4">
    <name type="scientific">Phascolomyces articulosus</name>
    <dbReference type="NCBI Taxonomy" id="60185"/>
    <lineage>
        <taxon>Eukaryota</taxon>
        <taxon>Fungi</taxon>
        <taxon>Fungi incertae sedis</taxon>
        <taxon>Mucoromycota</taxon>
        <taxon>Mucoromycotina</taxon>
        <taxon>Mucoromycetes</taxon>
        <taxon>Mucorales</taxon>
        <taxon>Lichtheimiaceae</taxon>
        <taxon>Phascolomyces</taxon>
    </lineage>
</organism>
<feature type="region of interest" description="Disordered" evidence="1">
    <location>
        <begin position="34"/>
        <end position="98"/>
    </location>
</feature>
<dbReference type="AlphaFoldDB" id="A0AAD5KCX1"/>
<reference evidence="3" key="1">
    <citation type="journal article" date="2022" name="IScience">
        <title>Evolution of zygomycete secretomes and the origins of terrestrial fungal ecologies.</title>
        <authorList>
            <person name="Chang Y."/>
            <person name="Wang Y."/>
            <person name="Mondo S."/>
            <person name="Ahrendt S."/>
            <person name="Andreopoulos W."/>
            <person name="Barry K."/>
            <person name="Beard J."/>
            <person name="Benny G.L."/>
            <person name="Blankenship S."/>
            <person name="Bonito G."/>
            <person name="Cuomo C."/>
            <person name="Desiro A."/>
            <person name="Gervers K.A."/>
            <person name="Hundley H."/>
            <person name="Kuo A."/>
            <person name="LaButti K."/>
            <person name="Lang B.F."/>
            <person name="Lipzen A."/>
            <person name="O'Donnell K."/>
            <person name="Pangilinan J."/>
            <person name="Reynolds N."/>
            <person name="Sandor L."/>
            <person name="Smith M.E."/>
            <person name="Tsang A."/>
            <person name="Grigoriev I.V."/>
            <person name="Stajich J.E."/>
            <person name="Spatafora J.W."/>
        </authorList>
    </citation>
    <scope>NUCLEOTIDE SEQUENCE</scope>
    <source>
        <strain evidence="3">RSA 2281</strain>
    </source>
</reference>
<accession>A0AAD5KCX1</accession>
<name>A0AAD5KCX1_9FUNG</name>
<dbReference type="EMBL" id="JAIXMP010000010">
    <property type="protein sequence ID" value="KAI9266850.1"/>
    <property type="molecule type" value="Genomic_DNA"/>
</dbReference>